<dbReference type="Gene3D" id="6.10.250.2080">
    <property type="match status" value="1"/>
</dbReference>
<keyword evidence="5 12" id="KW-1003">Cell membrane</keyword>
<dbReference type="GO" id="GO:0009306">
    <property type="term" value="P:protein secretion"/>
    <property type="evidence" value="ECO:0007669"/>
    <property type="project" value="InterPro"/>
</dbReference>
<keyword evidence="11 12" id="KW-1006">Bacterial flagellum protein export</keyword>
<keyword evidence="4 12" id="KW-0813">Transport</keyword>
<dbReference type="PANTHER" id="PTHR30531:SF12">
    <property type="entry name" value="FLAGELLAR BIOSYNTHETIC PROTEIN FLHB"/>
    <property type="match status" value="1"/>
</dbReference>
<name>A0A1G9ZE39_9FIRM</name>
<dbReference type="Proteomes" id="UP000199182">
    <property type="component" value="Unassembled WGS sequence"/>
</dbReference>
<keyword evidence="9 12" id="KW-1133">Transmembrane helix</keyword>
<comment type="subcellular location">
    <subcellularLocation>
        <location evidence="1">Cell membrane</location>
        <topology evidence="1">Multi-pass membrane protein</topology>
    </subcellularLocation>
</comment>
<dbReference type="Pfam" id="PF01312">
    <property type="entry name" value="Bac_export_2"/>
    <property type="match status" value="1"/>
</dbReference>
<evidence type="ECO:0000256" key="12">
    <source>
        <dbReference type="RuleBase" id="RU364091"/>
    </source>
</evidence>
<evidence type="ECO:0000313" key="14">
    <source>
        <dbReference type="EMBL" id="SDN19710.1"/>
    </source>
</evidence>
<evidence type="ECO:0000256" key="1">
    <source>
        <dbReference type="ARBA" id="ARBA00004651"/>
    </source>
</evidence>
<evidence type="ECO:0000256" key="10">
    <source>
        <dbReference type="ARBA" id="ARBA00023136"/>
    </source>
</evidence>
<evidence type="ECO:0000256" key="13">
    <source>
        <dbReference type="SAM" id="MobiDB-lite"/>
    </source>
</evidence>
<dbReference type="PRINTS" id="PR00950">
    <property type="entry name" value="TYPE3IMSPROT"/>
</dbReference>
<dbReference type="NCBIfam" id="TIGR00328">
    <property type="entry name" value="flhB"/>
    <property type="match status" value="1"/>
</dbReference>
<dbReference type="GO" id="GO:0044780">
    <property type="term" value="P:bacterial-type flagellum assembly"/>
    <property type="evidence" value="ECO:0007669"/>
    <property type="project" value="InterPro"/>
</dbReference>
<dbReference type="SUPFAM" id="SSF160544">
    <property type="entry name" value="EscU C-terminal domain-like"/>
    <property type="match status" value="1"/>
</dbReference>
<dbReference type="InterPro" id="IPR029025">
    <property type="entry name" value="T3SS_substrate_exporter_C"/>
</dbReference>
<evidence type="ECO:0000256" key="4">
    <source>
        <dbReference type="ARBA" id="ARBA00022448"/>
    </source>
</evidence>
<dbReference type="OrthoDB" id="9807950at2"/>
<feature type="region of interest" description="Disordered" evidence="13">
    <location>
        <begin position="1"/>
        <end position="20"/>
    </location>
</feature>
<feature type="transmembrane region" description="Helical" evidence="12">
    <location>
        <begin position="30"/>
        <end position="54"/>
    </location>
</feature>
<dbReference type="STRING" id="258515.SAMN05192585_11338"/>
<evidence type="ECO:0000256" key="6">
    <source>
        <dbReference type="ARBA" id="ARBA00022692"/>
    </source>
</evidence>
<feature type="transmembrane region" description="Helical" evidence="12">
    <location>
        <begin position="135"/>
        <end position="160"/>
    </location>
</feature>
<organism evidence="14 15">
    <name type="scientific">Acetanaerobacterium elongatum</name>
    <dbReference type="NCBI Taxonomy" id="258515"/>
    <lineage>
        <taxon>Bacteria</taxon>
        <taxon>Bacillati</taxon>
        <taxon>Bacillota</taxon>
        <taxon>Clostridia</taxon>
        <taxon>Eubacteriales</taxon>
        <taxon>Oscillospiraceae</taxon>
        <taxon>Acetanaerobacterium</taxon>
    </lineage>
</organism>
<sequence>MAGGSKTEKATPKRKSDERKKGNVFQSQDIIVAFSILIMFFALKLLSQYLYIYIGNTIRSYIGKLDDFTALTTADASAIFRDAALTILFLVGPLLLISILVAVIFTGVQTRFLFVGEPLKFKFSRLSPLQGFKRLFSIRSVVELLKSLVKILLVGVILYTEISKRVTELGSLLQMDLLQGVIYIGNSVVSLVFTIAILFLGISVLDYVYQWWEYEKNLRMSKQEVKEEFKQLEGDPKIKAQIKEKQRQMAQKRMMQQVPTADVVIRNPTHYAVAIRYKPSENKAPVVVAKGVDMVAFRIVSVAEENNVTVTENVALARGLYAAVEIDCEIPADFYQAVAEVLAFVYTLKKKDLNIK</sequence>
<gene>
    <name evidence="12" type="primary">flhB</name>
    <name evidence="14" type="ORF">SAMN05192585_11338</name>
</gene>
<evidence type="ECO:0000256" key="3">
    <source>
        <dbReference type="ARBA" id="ARBA00021622"/>
    </source>
</evidence>
<evidence type="ECO:0000256" key="5">
    <source>
        <dbReference type="ARBA" id="ARBA00022475"/>
    </source>
</evidence>
<keyword evidence="14" id="KW-0969">Cilium</keyword>
<evidence type="ECO:0000256" key="11">
    <source>
        <dbReference type="ARBA" id="ARBA00023225"/>
    </source>
</evidence>
<comment type="similarity">
    <text evidence="2 12">Belongs to the type III secretion exporter family.</text>
</comment>
<dbReference type="AlphaFoldDB" id="A0A1G9ZE39"/>
<evidence type="ECO:0000256" key="2">
    <source>
        <dbReference type="ARBA" id="ARBA00010690"/>
    </source>
</evidence>
<reference evidence="14 15" key="1">
    <citation type="submission" date="2016-10" db="EMBL/GenBank/DDBJ databases">
        <authorList>
            <person name="de Groot N.N."/>
        </authorList>
    </citation>
    <scope>NUCLEOTIDE SEQUENCE [LARGE SCALE GENOMIC DNA]</scope>
    <source>
        <strain evidence="14 15">CGMCC 1.5012</strain>
    </source>
</reference>
<feature type="transmembrane region" description="Helical" evidence="12">
    <location>
        <begin position="180"/>
        <end position="209"/>
    </location>
</feature>
<evidence type="ECO:0000313" key="15">
    <source>
        <dbReference type="Proteomes" id="UP000199182"/>
    </source>
</evidence>
<accession>A0A1G9ZE39</accession>
<keyword evidence="8 12" id="KW-0653">Protein transport</keyword>
<evidence type="ECO:0000256" key="8">
    <source>
        <dbReference type="ARBA" id="ARBA00022927"/>
    </source>
</evidence>
<dbReference type="RefSeq" id="WP_092639647.1">
    <property type="nucleotide sequence ID" value="NZ_FNID01000013.1"/>
</dbReference>
<dbReference type="PANTHER" id="PTHR30531">
    <property type="entry name" value="FLAGELLAR BIOSYNTHETIC PROTEIN FLHB"/>
    <property type="match status" value="1"/>
</dbReference>
<dbReference type="GO" id="GO:0005886">
    <property type="term" value="C:plasma membrane"/>
    <property type="evidence" value="ECO:0007669"/>
    <property type="project" value="UniProtKB-SubCell"/>
</dbReference>
<keyword evidence="7 12" id="KW-1005">Bacterial flagellum biogenesis</keyword>
<keyword evidence="14" id="KW-0282">Flagellum</keyword>
<comment type="function">
    <text evidence="12">Required for formation of the rod structure in the basal body of the flagellar apparatus. Together with FliI and FliH, may constitute the export apparatus of flagellin.</text>
</comment>
<evidence type="ECO:0000256" key="7">
    <source>
        <dbReference type="ARBA" id="ARBA00022795"/>
    </source>
</evidence>
<dbReference type="Gene3D" id="3.40.1690.10">
    <property type="entry name" value="secretion proteins EscU"/>
    <property type="match status" value="1"/>
</dbReference>
<feature type="transmembrane region" description="Helical" evidence="12">
    <location>
        <begin position="87"/>
        <end position="114"/>
    </location>
</feature>
<dbReference type="EMBL" id="FNID01000013">
    <property type="protein sequence ID" value="SDN19710.1"/>
    <property type="molecule type" value="Genomic_DNA"/>
</dbReference>
<dbReference type="InterPro" id="IPR006135">
    <property type="entry name" value="T3SS_substrate_exporter"/>
</dbReference>
<keyword evidence="14" id="KW-0966">Cell projection</keyword>
<evidence type="ECO:0000256" key="9">
    <source>
        <dbReference type="ARBA" id="ARBA00022989"/>
    </source>
</evidence>
<keyword evidence="15" id="KW-1185">Reference proteome</keyword>
<keyword evidence="6 12" id="KW-0812">Transmembrane</keyword>
<proteinExistence type="inferred from homology"/>
<dbReference type="FunFam" id="3.40.1690.10:FF:000001">
    <property type="entry name" value="Flagellar biosynthetic protein FlhB"/>
    <property type="match status" value="1"/>
</dbReference>
<dbReference type="InterPro" id="IPR006136">
    <property type="entry name" value="FlhB"/>
</dbReference>
<keyword evidence="10 12" id="KW-0472">Membrane</keyword>
<protein>
    <recommendedName>
        <fullName evidence="3 12">Flagellar biosynthetic protein FlhB</fullName>
    </recommendedName>
</protein>